<gene>
    <name evidence="6" type="ORF">A2W18_06735</name>
</gene>
<evidence type="ECO:0000256" key="1">
    <source>
        <dbReference type="ARBA" id="ARBA00022617"/>
    </source>
</evidence>
<dbReference type="GO" id="GO:0046872">
    <property type="term" value="F:metal ion binding"/>
    <property type="evidence" value="ECO:0007669"/>
    <property type="project" value="UniProtKB-KW"/>
</dbReference>
<dbReference type="InterPro" id="IPR036909">
    <property type="entry name" value="Cyt_c-like_dom_sf"/>
</dbReference>
<dbReference type="Pfam" id="PF13442">
    <property type="entry name" value="Cytochrome_CBB3"/>
    <property type="match status" value="1"/>
</dbReference>
<dbReference type="AlphaFoldDB" id="A0A1F6VBY8"/>
<dbReference type="EMBL" id="MFSP01000069">
    <property type="protein sequence ID" value="OGI67088.1"/>
    <property type="molecule type" value="Genomic_DNA"/>
</dbReference>
<evidence type="ECO:0000313" key="7">
    <source>
        <dbReference type="Proteomes" id="UP000179076"/>
    </source>
</evidence>
<dbReference type="InterPro" id="IPR009056">
    <property type="entry name" value="Cyt_c-like_dom"/>
</dbReference>
<evidence type="ECO:0000256" key="4">
    <source>
        <dbReference type="PROSITE-ProRule" id="PRU00433"/>
    </source>
</evidence>
<comment type="caution">
    <text evidence="6">The sequence shown here is derived from an EMBL/GenBank/DDBJ whole genome shotgun (WGS) entry which is preliminary data.</text>
</comment>
<keyword evidence="1 4" id="KW-0349">Heme</keyword>
<evidence type="ECO:0000313" key="6">
    <source>
        <dbReference type="EMBL" id="OGI67088.1"/>
    </source>
</evidence>
<organism evidence="6 7">
    <name type="scientific">Candidatus Muproteobacteria bacterium RBG_16_60_9</name>
    <dbReference type="NCBI Taxonomy" id="1817755"/>
    <lineage>
        <taxon>Bacteria</taxon>
        <taxon>Pseudomonadati</taxon>
        <taxon>Pseudomonadota</taxon>
        <taxon>Candidatus Muproteobacteria</taxon>
    </lineage>
</organism>
<dbReference type="SUPFAM" id="SSF46626">
    <property type="entry name" value="Cytochrome c"/>
    <property type="match status" value="1"/>
</dbReference>
<dbReference type="Gene3D" id="1.10.760.10">
    <property type="entry name" value="Cytochrome c-like domain"/>
    <property type="match status" value="1"/>
</dbReference>
<sequence>MINCSRCHGVRLVNPAGYTFDLRRFPPDQRERFSQSVANGKGNMPAWGDLLKLDQIDALWAYVKTEGANQRQ</sequence>
<evidence type="ECO:0000256" key="3">
    <source>
        <dbReference type="ARBA" id="ARBA00023004"/>
    </source>
</evidence>
<evidence type="ECO:0000256" key="2">
    <source>
        <dbReference type="ARBA" id="ARBA00022723"/>
    </source>
</evidence>
<feature type="domain" description="Cytochrome c" evidence="5">
    <location>
        <begin position="1"/>
        <end position="67"/>
    </location>
</feature>
<name>A0A1F6VBY8_9PROT</name>
<reference evidence="6 7" key="1">
    <citation type="journal article" date="2016" name="Nat. Commun.">
        <title>Thousands of microbial genomes shed light on interconnected biogeochemical processes in an aquifer system.</title>
        <authorList>
            <person name="Anantharaman K."/>
            <person name="Brown C.T."/>
            <person name="Hug L.A."/>
            <person name="Sharon I."/>
            <person name="Castelle C.J."/>
            <person name="Probst A.J."/>
            <person name="Thomas B.C."/>
            <person name="Singh A."/>
            <person name="Wilkins M.J."/>
            <person name="Karaoz U."/>
            <person name="Brodie E.L."/>
            <person name="Williams K.H."/>
            <person name="Hubbard S.S."/>
            <person name="Banfield J.F."/>
        </authorList>
    </citation>
    <scope>NUCLEOTIDE SEQUENCE [LARGE SCALE GENOMIC DNA]</scope>
</reference>
<dbReference type="Proteomes" id="UP000179076">
    <property type="component" value="Unassembled WGS sequence"/>
</dbReference>
<keyword evidence="2 4" id="KW-0479">Metal-binding</keyword>
<keyword evidence="3 4" id="KW-0408">Iron</keyword>
<proteinExistence type="predicted"/>
<evidence type="ECO:0000259" key="5">
    <source>
        <dbReference type="PROSITE" id="PS51007"/>
    </source>
</evidence>
<dbReference type="GO" id="GO:0009055">
    <property type="term" value="F:electron transfer activity"/>
    <property type="evidence" value="ECO:0007669"/>
    <property type="project" value="InterPro"/>
</dbReference>
<protein>
    <recommendedName>
        <fullName evidence="5">Cytochrome c domain-containing protein</fullName>
    </recommendedName>
</protein>
<accession>A0A1F6VBY8</accession>
<dbReference type="GO" id="GO:0020037">
    <property type="term" value="F:heme binding"/>
    <property type="evidence" value="ECO:0007669"/>
    <property type="project" value="InterPro"/>
</dbReference>
<dbReference type="PROSITE" id="PS51007">
    <property type="entry name" value="CYTC"/>
    <property type="match status" value="1"/>
</dbReference>